<proteinExistence type="predicted"/>
<sequence>MKITTLAGSIALISSHVTGQSTANDVTNCISQKCPNLDNPSCALPCLNLEQLDLGQLSNIIVCIKRFINTGSSGSVDNTCTTGCLAGVQLSTISQQGSGTAAAPNTNTTESLSTTSSDCSALTNLSGFSISIALGFAVVGFI</sequence>
<evidence type="ECO:0000313" key="3">
    <source>
        <dbReference type="Proteomes" id="UP000188320"/>
    </source>
</evidence>
<dbReference type="AlphaFoldDB" id="A0A1R1PSK6"/>
<reference evidence="3" key="1">
    <citation type="submission" date="2017-01" db="EMBL/GenBank/DDBJ databases">
        <authorList>
            <person name="Wang Y."/>
            <person name="White M."/>
            <person name="Kvist S."/>
            <person name="Moncalvo J.-M."/>
        </authorList>
    </citation>
    <scope>NUCLEOTIDE SEQUENCE [LARGE SCALE GENOMIC DNA]</scope>
    <source>
        <strain evidence="3">COL-18-3</strain>
    </source>
</reference>
<feature type="signal peptide" evidence="1">
    <location>
        <begin position="1"/>
        <end position="19"/>
    </location>
</feature>
<keyword evidence="3" id="KW-1185">Reference proteome</keyword>
<accession>A0A1R1PSK6</accession>
<keyword evidence="1" id="KW-0732">Signal</keyword>
<evidence type="ECO:0000256" key="1">
    <source>
        <dbReference type="SAM" id="SignalP"/>
    </source>
</evidence>
<organism evidence="2 3">
    <name type="scientific">Zancudomyces culisetae</name>
    <name type="common">Gut fungus</name>
    <name type="synonym">Smittium culisetae</name>
    <dbReference type="NCBI Taxonomy" id="1213189"/>
    <lineage>
        <taxon>Eukaryota</taxon>
        <taxon>Fungi</taxon>
        <taxon>Fungi incertae sedis</taxon>
        <taxon>Zoopagomycota</taxon>
        <taxon>Kickxellomycotina</taxon>
        <taxon>Harpellomycetes</taxon>
        <taxon>Harpellales</taxon>
        <taxon>Legeriomycetaceae</taxon>
        <taxon>Zancudomyces</taxon>
    </lineage>
</organism>
<feature type="chain" id="PRO_5012390317" evidence="1">
    <location>
        <begin position="20"/>
        <end position="142"/>
    </location>
</feature>
<dbReference type="Proteomes" id="UP000188320">
    <property type="component" value="Unassembled WGS sequence"/>
</dbReference>
<name>A0A1R1PSK6_ZANCU</name>
<gene>
    <name evidence="2" type="ORF">AX774_g2552</name>
</gene>
<dbReference type="EMBL" id="LSSK01000283">
    <property type="protein sequence ID" value="OMH83931.1"/>
    <property type="molecule type" value="Genomic_DNA"/>
</dbReference>
<protein>
    <submittedName>
        <fullName evidence="2">Uncharacterized protein</fullName>
    </submittedName>
</protein>
<comment type="caution">
    <text evidence="2">The sequence shown here is derived from an EMBL/GenBank/DDBJ whole genome shotgun (WGS) entry which is preliminary data.</text>
</comment>
<evidence type="ECO:0000313" key="2">
    <source>
        <dbReference type="EMBL" id="OMH83931.1"/>
    </source>
</evidence>